<name>A0A917JV78_9GAMM</name>
<evidence type="ECO:0000313" key="1">
    <source>
        <dbReference type="EMBL" id="GGI86164.1"/>
    </source>
</evidence>
<evidence type="ECO:0000313" key="2">
    <source>
        <dbReference type="Proteomes" id="UP000630149"/>
    </source>
</evidence>
<dbReference type="Proteomes" id="UP000630149">
    <property type="component" value="Unassembled WGS sequence"/>
</dbReference>
<reference evidence="1" key="1">
    <citation type="journal article" date="2014" name="Int. J. Syst. Evol. Microbiol.">
        <title>Complete genome sequence of Corynebacterium casei LMG S-19264T (=DSM 44701T), isolated from a smear-ripened cheese.</title>
        <authorList>
            <consortium name="US DOE Joint Genome Institute (JGI-PGF)"/>
            <person name="Walter F."/>
            <person name="Albersmeier A."/>
            <person name="Kalinowski J."/>
            <person name="Ruckert C."/>
        </authorList>
    </citation>
    <scope>NUCLEOTIDE SEQUENCE</scope>
    <source>
        <strain evidence="1">JCM 13919</strain>
    </source>
</reference>
<organism evidence="1 2">
    <name type="scientific">Legionella impletisoli</name>
    <dbReference type="NCBI Taxonomy" id="343510"/>
    <lineage>
        <taxon>Bacteria</taxon>
        <taxon>Pseudomonadati</taxon>
        <taxon>Pseudomonadota</taxon>
        <taxon>Gammaproteobacteria</taxon>
        <taxon>Legionellales</taxon>
        <taxon>Legionellaceae</taxon>
        <taxon>Legionella</taxon>
    </lineage>
</organism>
<protein>
    <recommendedName>
        <fullName evidence="3">Addiction module toxin RelE</fullName>
    </recommendedName>
</protein>
<dbReference type="SUPFAM" id="SSF143011">
    <property type="entry name" value="RelE-like"/>
    <property type="match status" value="1"/>
</dbReference>
<sequence length="95" mass="11188">MNMSLIIKQSNSFKKAIKKLPKQQKSLLDTEVKKLAKNPLLGERKKGDLDFLRVYKFKLSNQEVLLGYMFEEDELILTLLKLGTHENFYRDIKKN</sequence>
<evidence type="ECO:0008006" key="3">
    <source>
        <dbReference type="Google" id="ProtNLM"/>
    </source>
</evidence>
<dbReference type="OrthoDB" id="5296677at2"/>
<accession>A0A917JV78</accession>
<dbReference type="AlphaFoldDB" id="A0A917JV78"/>
<dbReference type="InterPro" id="IPR035093">
    <property type="entry name" value="RelE/ParE_toxin_dom_sf"/>
</dbReference>
<proteinExistence type="predicted"/>
<dbReference type="EMBL" id="BMOB01000005">
    <property type="protein sequence ID" value="GGI86164.1"/>
    <property type="molecule type" value="Genomic_DNA"/>
</dbReference>
<gene>
    <name evidence="1" type="ORF">GCM10007966_13480</name>
</gene>
<dbReference type="RefSeq" id="WP_131776761.1">
    <property type="nucleotide sequence ID" value="NZ_CAAAIA010000006.1"/>
</dbReference>
<comment type="caution">
    <text evidence="1">The sequence shown here is derived from an EMBL/GenBank/DDBJ whole genome shotgun (WGS) entry which is preliminary data.</text>
</comment>
<keyword evidence="2" id="KW-1185">Reference proteome</keyword>
<dbReference type="Pfam" id="PF15781">
    <property type="entry name" value="ParE-like_toxin"/>
    <property type="match status" value="1"/>
</dbReference>
<reference evidence="1" key="2">
    <citation type="submission" date="2020-09" db="EMBL/GenBank/DDBJ databases">
        <authorList>
            <person name="Sun Q."/>
            <person name="Ohkuma M."/>
        </authorList>
    </citation>
    <scope>NUCLEOTIDE SEQUENCE</scope>
    <source>
        <strain evidence="1">JCM 13919</strain>
    </source>
</reference>
<dbReference type="Gene3D" id="3.30.2310.20">
    <property type="entry name" value="RelE-like"/>
    <property type="match status" value="1"/>
</dbReference>
<dbReference type="InterPro" id="IPR031552">
    <property type="entry name" value="ParE-like_toxin"/>
</dbReference>